<organism evidence="1 2">
    <name type="scientific">Neonectria punicea</name>
    <dbReference type="NCBI Taxonomy" id="979145"/>
    <lineage>
        <taxon>Eukaryota</taxon>
        <taxon>Fungi</taxon>
        <taxon>Dikarya</taxon>
        <taxon>Ascomycota</taxon>
        <taxon>Pezizomycotina</taxon>
        <taxon>Sordariomycetes</taxon>
        <taxon>Hypocreomycetidae</taxon>
        <taxon>Hypocreales</taxon>
        <taxon>Nectriaceae</taxon>
        <taxon>Neonectria</taxon>
    </lineage>
</organism>
<protein>
    <recommendedName>
        <fullName evidence="3">F-box domain-containing protein</fullName>
    </recommendedName>
</protein>
<gene>
    <name evidence="1" type="ORF">QQX98_011268</name>
</gene>
<evidence type="ECO:0000313" key="2">
    <source>
        <dbReference type="Proteomes" id="UP001498476"/>
    </source>
</evidence>
<keyword evidence="2" id="KW-1185">Reference proteome</keyword>
<evidence type="ECO:0008006" key="3">
    <source>
        <dbReference type="Google" id="ProtNLM"/>
    </source>
</evidence>
<accession>A0ABR1GM38</accession>
<sequence>MESSLTNVLSQPRLPLEIILLIVESLAPSNPDTILPPSHEATKCLLALTRVSSAVSRLASKLLWQSCPHINSLRKLRDFGTALRCLAPNDVRRPANLFLGLYHGDDNPLSEAWPWYTRVGNAYHGAELPLVDLDLGSSGSVIGALVQTVLLEVAPTLRRLVINMPLAAVDIQHDGDAMLGLLRPGFEALVHLEEFTSIGDNFSFRPLDRDAPEVWASSWPKLRRLSLGNAGTNFTPVINVRSLDMLVISSLNAFHLLMTGIKGNLMSALRRDREARNQAAREPFTLVYVDSFSASWTDLHPQRSARVLLTDVGAELKESREDHSSEEVYLTLRWMQQKALLGTLWDSASAGSGDWVGCTPWRGTVSSQDVEAIIK</sequence>
<dbReference type="EMBL" id="JAZAVJ010000270">
    <property type="protein sequence ID" value="KAK7402958.1"/>
    <property type="molecule type" value="Genomic_DNA"/>
</dbReference>
<reference evidence="1 2" key="1">
    <citation type="journal article" date="2025" name="Microbiol. Resour. Announc.">
        <title>Draft genome sequences for Neonectria magnoliae and Neonectria punicea, canker pathogens of Liriodendron tulipifera and Acer saccharum in West Virginia.</title>
        <authorList>
            <person name="Petronek H.M."/>
            <person name="Kasson M.T."/>
            <person name="Metheny A.M."/>
            <person name="Stauder C.M."/>
            <person name="Lovett B."/>
            <person name="Lynch S.C."/>
            <person name="Garnas J.R."/>
            <person name="Kasson L.R."/>
            <person name="Stajich J.E."/>
        </authorList>
    </citation>
    <scope>NUCLEOTIDE SEQUENCE [LARGE SCALE GENOMIC DNA]</scope>
    <source>
        <strain evidence="1 2">NRRL 64653</strain>
    </source>
</reference>
<name>A0ABR1GM38_9HYPO</name>
<proteinExistence type="predicted"/>
<dbReference type="Proteomes" id="UP001498476">
    <property type="component" value="Unassembled WGS sequence"/>
</dbReference>
<comment type="caution">
    <text evidence="1">The sequence shown here is derived from an EMBL/GenBank/DDBJ whole genome shotgun (WGS) entry which is preliminary data.</text>
</comment>
<evidence type="ECO:0000313" key="1">
    <source>
        <dbReference type="EMBL" id="KAK7402958.1"/>
    </source>
</evidence>